<keyword evidence="3" id="KW-1185">Reference proteome</keyword>
<organism evidence="2 3">
    <name type="scientific">Dacryopinax primogenitus (strain DJM 731)</name>
    <name type="common">Brown rot fungus</name>
    <dbReference type="NCBI Taxonomy" id="1858805"/>
    <lineage>
        <taxon>Eukaryota</taxon>
        <taxon>Fungi</taxon>
        <taxon>Dikarya</taxon>
        <taxon>Basidiomycota</taxon>
        <taxon>Agaricomycotina</taxon>
        <taxon>Dacrymycetes</taxon>
        <taxon>Dacrymycetales</taxon>
        <taxon>Dacrymycetaceae</taxon>
        <taxon>Dacryopinax</taxon>
    </lineage>
</organism>
<sequence>MELQELEQNTTPEEGPSCLKDLSKAAEEETEKDIHPQMQFQAPTENDMMVKMAILNIIKIQVMVSLEEAMPMSPQIWKHLFQQTQSQKVPQMAPIWNTMAAIEEILAGAEPVMHTEEHKKPTLPRSIIVALEVVRLRDISIKLGDTGF</sequence>
<proteinExistence type="predicted"/>
<dbReference type="GeneID" id="63683535"/>
<dbReference type="AlphaFoldDB" id="M5FYY6"/>
<accession>M5FYY6</accession>
<feature type="region of interest" description="Disordered" evidence="1">
    <location>
        <begin position="1"/>
        <end position="42"/>
    </location>
</feature>
<evidence type="ECO:0000256" key="1">
    <source>
        <dbReference type="SAM" id="MobiDB-lite"/>
    </source>
</evidence>
<protein>
    <submittedName>
        <fullName evidence="2">Uncharacterized protein</fullName>
    </submittedName>
</protein>
<name>M5FYY6_DACPD</name>
<dbReference type="Proteomes" id="UP000030653">
    <property type="component" value="Unassembled WGS sequence"/>
</dbReference>
<feature type="compositionally biased region" description="Polar residues" evidence="1">
    <location>
        <begin position="1"/>
        <end position="12"/>
    </location>
</feature>
<gene>
    <name evidence="2" type="ORF">DACRYDRAFT_107452</name>
</gene>
<dbReference type="HOGENOM" id="CLU_1758742_0_0_1"/>
<evidence type="ECO:0000313" key="3">
    <source>
        <dbReference type="Proteomes" id="UP000030653"/>
    </source>
</evidence>
<dbReference type="EMBL" id="JH795863">
    <property type="protein sequence ID" value="EJU01709.1"/>
    <property type="molecule type" value="Genomic_DNA"/>
</dbReference>
<dbReference type="RefSeq" id="XP_040628606.1">
    <property type="nucleotide sequence ID" value="XM_040768473.1"/>
</dbReference>
<evidence type="ECO:0000313" key="2">
    <source>
        <dbReference type="EMBL" id="EJU01709.1"/>
    </source>
</evidence>
<feature type="compositionally biased region" description="Basic and acidic residues" evidence="1">
    <location>
        <begin position="21"/>
        <end position="35"/>
    </location>
</feature>
<reference evidence="2 3" key="1">
    <citation type="journal article" date="2012" name="Science">
        <title>The Paleozoic origin of enzymatic lignin decomposition reconstructed from 31 fungal genomes.</title>
        <authorList>
            <person name="Floudas D."/>
            <person name="Binder M."/>
            <person name="Riley R."/>
            <person name="Barry K."/>
            <person name="Blanchette R.A."/>
            <person name="Henrissat B."/>
            <person name="Martinez A.T."/>
            <person name="Otillar R."/>
            <person name="Spatafora J.W."/>
            <person name="Yadav J.S."/>
            <person name="Aerts A."/>
            <person name="Benoit I."/>
            <person name="Boyd A."/>
            <person name="Carlson A."/>
            <person name="Copeland A."/>
            <person name="Coutinho P.M."/>
            <person name="de Vries R.P."/>
            <person name="Ferreira P."/>
            <person name="Findley K."/>
            <person name="Foster B."/>
            <person name="Gaskell J."/>
            <person name="Glotzer D."/>
            <person name="Gorecki P."/>
            <person name="Heitman J."/>
            <person name="Hesse C."/>
            <person name="Hori C."/>
            <person name="Igarashi K."/>
            <person name="Jurgens J.A."/>
            <person name="Kallen N."/>
            <person name="Kersten P."/>
            <person name="Kohler A."/>
            <person name="Kuees U."/>
            <person name="Kumar T.K.A."/>
            <person name="Kuo A."/>
            <person name="LaButti K."/>
            <person name="Larrondo L.F."/>
            <person name="Lindquist E."/>
            <person name="Ling A."/>
            <person name="Lombard V."/>
            <person name="Lucas S."/>
            <person name="Lundell T."/>
            <person name="Martin R."/>
            <person name="McLaughlin D.J."/>
            <person name="Morgenstern I."/>
            <person name="Morin E."/>
            <person name="Murat C."/>
            <person name="Nagy L.G."/>
            <person name="Nolan M."/>
            <person name="Ohm R.A."/>
            <person name="Patyshakuliyeva A."/>
            <person name="Rokas A."/>
            <person name="Ruiz-Duenas F.J."/>
            <person name="Sabat G."/>
            <person name="Salamov A."/>
            <person name="Samejima M."/>
            <person name="Schmutz J."/>
            <person name="Slot J.C."/>
            <person name="St John F."/>
            <person name="Stenlid J."/>
            <person name="Sun H."/>
            <person name="Sun S."/>
            <person name="Syed K."/>
            <person name="Tsang A."/>
            <person name="Wiebenga A."/>
            <person name="Young D."/>
            <person name="Pisabarro A."/>
            <person name="Eastwood D.C."/>
            <person name="Martin F."/>
            <person name="Cullen D."/>
            <person name="Grigoriev I.V."/>
            <person name="Hibbett D.S."/>
        </authorList>
    </citation>
    <scope>NUCLEOTIDE SEQUENCE [LARGE SCALE GENOMIC DNA]</scope>
    <source>
        <strain evidence="2 3">DJM-731 SS1</strain>
    </source>
</reference>